<comment type="caution">
    <text evidence="1">The sequence shown here is derived from an EMBL/GenBank/DDBJ whole genome shotgun (WGS) entry which is preliminary data.</text>
</comment>
<gene>
    <name evidence="1" type="ORF">FDA94_14500</name>
</gene>
<evidence type="ECO:0000313" key="1">
    <source>
        <dbReference type="EMBL" id="TKK88128.1"/>
    </source>
</evidence>
<dbReference type="RefSeq" id="WP_170990932.1">
    <property type="nucleotide sequence ID" value="NZ_SZQA01000012.1"/>
</dbReference>
<name>A0A4U3MFE5_9ACTN</name>
<organism evidence="1 2">
    <name type="scientific">Herbidospora galbida</name>
    <dbReference type="NCBI Taxonomy" id="2575442"/>
    <lineage>
        <taxon>Bacteria</taxon>
        <taxon>Bacillati</taxon>
        <taxon>Actinomycetota</taxon>
        <taxon>Actinomycetes</taxon>
        <taxon>Streptosporangiales</taxon>
        <taxon>Streptosporangiaceae</taxon>
        <taxon>Herbidospora</taxon>
    </lineage>
</organism>
<sequence>MIREMTYDPNEFQAREFVSGLRRLAYFLERNRALPSPLNVDMIVFPRGESDEARCAEVTRIGAALRSEVHHDHHGSGHCRTTKSFGGVSYTAVAISTRARAQYDALMSYDGSIHPTDADAW</sequence>
<keyword evidence="2" id="KW-1185">Reference proteome</keyword>
<accession>A0A4U3MFE5</accession>
<evidence type="ECO:0000313" key="2">
    <source>
        <dbReference type="Proteomes" id="UP000308705"/>
    </source>
</evidence>
<dbReference type="EMBL" id="SZQA01000012">
    <property type="protein sequence ID" value="TKK88128.1"/>
    <property type="molecule type" value="Genomic_DNA"/>
</dbReference>
<dbReference type="AlphaFoldDB" id="A0A4U3MFE5"/>
<dbReference type="Proteomes" id="UP000308705">
    <property type="component" value="Unassembled WGS sequence"/>
</dbReference>
<proteinExistence type="predicted"/>
<reference evidence="1 2" key="1">
    <citation type="submission" date="2019-04" db="EMBL/GenBank/DDBJ databases">
        <title>Herbidospora sp. NEAU-GS14.nov., a novel actinomycete isolated from soil.</title>
        <authorList>
            <person name="Han L."/>
        </authorList>
    </citation>
    <scope>NUCLEOTIDE SEQUENCE [LARGE SCALE GENOMIC DNA]</scope>
    <source>
        <strain evidence="1 2">NEAU-GS14</strain>
    </source>
</reference>
<protein>
    <submittedName>
        <fullName evidence="1">Uncharacterized protein</fullName>
    </submittedName>
</protein>